<comment type="caution">
    <text evidence="1">The sequence shown here is derived from an EMBL/GenBank/DDBJ whole genome shotgun (WGS) entry which is preliminary data.</text>
</comment>
<gene>
    <name evidence="1" type="ORF">E6C50_05775</name>
</gene>
<protein>
    <submittedName>
        <fullName evidence="1">Uncharacterized protein</fullName>
    </submittedName>
</protein>
<dbReference type="EMBL" id="SSNZ01000002">
    <property type="protein sequence ID" value="THF51277.1"/>
    <property type="molecule type" value="Genomic_DNA"/>
</dbReference>
<evidence type="ECO:0000313" key="2">
    <source>
        <dbReference type="Proteomes" id="UP000307507"/>
    </source>
</evidence>
<keyword evidence="2" id="KW-1185">Reference proteome</keyword>
<evidence type="ECO:0000313" key="1">
    <source>
        <dbReference type="EMBL" id="THF51277.1"/>
    </source>
</evidence>
<dbReference type="Proteomes" id="UP000307507">
    <property type="component" value="Unassembled WGS sequence"/>
</dbReference>
<dbReference type="AlphaFoldDB" id="A0A4S3ZZE6"/>
<sequence>METGKNESAFKEVMMRQETAVKALQKVNNTLSKTLEAEMGYKNHAYFFILESGYFYEYLEYSKENEF</sequence>
<proteinExistence type="predicted"/>
<accession>A0A4S3ZZE6</accession>
<name>A0A4S3ZZE6_9FLAO</name>
<dbReference type="RefSeq" id="WP_136402263.1">
    <property type="nucleotide sequence ID" value="NZ_SSNZ01000002.1"/>
</dbReference>
<dbReference type="OrthoDB" id="1377058at2"/>
<organism evidence="1 2">
    <name type="scientific">Flavobacterium supellecticarium</name>
    <dbReference type="NCBI Taxonomy" id="2565924"/>
    <lineage>
        <taxon>Bacteria</taxon>
        <taxon>Pseudomonadati</taxon>
        <taxon>Bacteroidota</taxon>
        <taxon>Flavobacteriia</taxon>
        <taxon>Flavobacteriales</taxon>
        <taxon>Flavobacteriaceae</taxon>
        <taxon>Flavobacterium</taxon>
    </lineage>
</organism>
<reference evidence="1 2" key="1">
    <citation type="submission" date="2019-04" db="EMBL/GenBank/DDBJ databases">
        <title>Flavobacterium sp. nov. isolated from construction timber.</title>
        <authorList>
            <person name="Lin S.-Y."/>
            <person name="Chang C.-T."/>
            <person name="Young C.-C."/>
        </authorList>
    </citation>
    <scope>NUCLEOTIDE SEQUENCE [LARGE SCALE GENOMIC DNA]</scope>
    <source>
        <strain evidence="1 2">CC-CTC003</strain>
    </source>
</reference>